<dbReference type="OrthoDB" id="170219at2157"/>
<proteinExistence type="predicted"/>
<dbReference type="AlphaFoldDB" id="M0BFQ9"/>
<dbReference type="InterPro" id="IPR058821">
    <property type="entry name" value="Double_WHD-containing_halo"/>
</dbReference>
<dbReference type="EMBL" id="AOIQ01000021">
    <property type="protein sequence ID" value="ELZ08479.1"/>
    <property type="molecule type" value="Genomic_DNA"/>
</dbReference>
<feature type="region of interest" description="Disordered" evidence="1">
    <location>
        <begin position="1"/>
        <end position="29"/>
    </location>
</feature>
<evidence type="ECO:0000313" key="3">
    <source>
        <dbReference type="Proteomes" id="UP000011560"/>
    </source>
</evidence>
<reference evidence="2 3" key="1">
    <citation type="journal article" date="2014" name="PLoS Genet.">
        <title>Phylogenetically driven sequencing of extremely halophilic archaea reveals strategies for static and dynamic osmo-response.</title>
        <authorList>
            <person name="Becker E.A."/>
            <person name="Seitzer P.M."/>
            <person name="Tritt A."/>
            <person name="Larsen D."/>
            <person name="Krusor M."/>
            <person name="Yao A.I."/>
            <person name="Wu D."/>
            <person name="Madern D."/>
            <person name="Eisen J.A."/>
            <person name="Darling A.E."/>
            <person name="Facciotti M.T."/>
        </authorList>
    </citation>
    <scope>NUCLEOTIDE SEQUENCE [LARGE SCALE GENOMIC DNA]</scope>
    <source>
        <strain evidence="2 3">JCM 14624</strain>
    </source>
</reference>
<organism evidence="2 3">
    <name type="scientific">Halovivax asiaticus JCM 14624</name>
    <dbReference type="NCBI Taxonomy" id="1227490"/>
    <lineage>
        <taxon>Archaea</taxon>
        <taxon>Methanobacteriati</taxon>
        <taxon>Methanobacteriota</taxon>
        <taxon>Stenosarchaea group</taxon>
        <taxon>Halobacteria</taxon>
        <taxon>Halobacteriales</taxon>
        <taxon>Natrialbaceae</taxon>
        <taxon>Halovivax</taxon>
    </lineage>
</organism>
<name>M0BFQ9_9EURY</name>
<dbReference type="RefSeq" id="WP_007703866.1">
    <property type="nucleotide sequence ID" value="NZ_AOIQ01000021.1"/>
</dbReference>
<dbReference type="Pfam" id="PF25947">
    <property type="entry name" value="WHD_halo_double"/>
    <property type="match status" value="1"/>
</dbReference>
<keyword evidence="3" id="KW-1185">Reference proteome</keyword>
<sequence length="167" mass="18578">MQFKPLPDPPTDDPLDTLERVRSALPSTPEPNLDCCASVMAETAVETRDEAGDWLTFCRALELAAAEPDGYRRTGRSATLDRPSFGPTFRDRVLGADEVIDTLEAADDPLTPNTLFARLDDADAIPRSARRRHGDQLEAHWTDRIRRILGWAVAFDLVERVGDGYRA</sequence>
<dbReference type="Proteomes" id="UP000011560">
    <property type="component" value="Unassembled WGS sequence"/>
</dbReference>
<gene>
    <name evidence="2" type="ORF">C479_14108</name>
</gene>
<evidence type="ECO:0000313" key="2">
    <source>
        <dbReference type="EMBL" id="ELZ08479.1"/>
    </source>
</evidence>
<dbReference type="STRING" id="1227490.C479_14108"/>
<protein>
    <submittedName>
        <fullName evidence="2">Uncharacterized protein</fullName>
    </submittedName>
</protein>
<evidence type="ECO:0000256" key="1">
    <source>
        <dbReference type="SAM" id="MobiDB-lite"/>
    </source>
</evidence>
<comment type="caution">
    <text evidence="2">The sequence shown here is derived from an EMBL/GenBank/DDBJ whole genome shotgun (WGS) entry which is preliminary data.</text>
</comment>
<accession>M0BFQ9</accession>